<dbReference type="EMBL" id="SRQM01000013">
    <property type="protein sequence ID" value="KAG6122929.1"/>
    <property type="molecule type" value="Genomic_DNA"/>
</dbReference>
<accession>A0A9P7Q9D0</accession>
<comment type="caution">
    <text evidence="2">The sequence shown here is derived from an EMBL/GenBank/DDBJ whole genome shotgun (WGS) entry which is preliminary data.</text>
</comment>
<dbReference type="AlphaFoldDB" id="A0A9P7Q9D0"/>
<feature type="chain" id="PRO_5040182790" evidence="1">
    <location>
        <begin position="16"/>
        <end position="158"/>
    </location>
</feature>
<sequence length="158" mass="16813">MKVSVFLSFATAAVAGILDARKGHCGGDNCARQVTGTRKGLGPLSSRKADCSSFMRTVVAPEATTITVTVTVDPEEPVPLTRRAIDYRAATETPTEAPSVPTYASSCKNAHKYSSACSCWGITPAITFGPVPTETRTVTVTLDYCDGNEDEDEDEDEE</sequence>
<organism evidence="2 3">
    <name type="scientific">Claviceps humidiphila</name>
    <dbReference type="NCBI Taxonomy" id="1294629"/>
    <lineage>
        <taxon>Eukaryota</taxon>
        <taxon>Fungi</taxon>
        <taxon>Dikarya</taxon>
        <taxon>Ascomycota</taxon>
        <taxon>Pezizomycotina</taxon>
        <taxon>Sordariomycetes</taxon>
        <taxon>Hypocreomycetidae</taxon>
        <taxon>Hypocreales</taxon>
        <taxon>Clavicipitaceae</taxon>
        <taxon>Claviceps</taxon>
    </lineage>
</organism>
<protein>
    <submittedName>
        <fullName evidence="2">Uncharacterized protein</fullName>
    </submittedName>
</protein>
<evidence type="ECO:0000313" key="2">
    <source>
        <dbReference type="EMBL" id="KAG6122929.1"/>
    </source>
</evidence>
<keyword evidence="1" id="KW-0732">Signal</keyword>
<dbReference type="Proteomes" id="UP000732380">
    <property type="component" value="Unassembled WGS sequence"/>
</dbReference>
<evidence type="ECO:0000313" key="3">
    <source>
        <dbReference type="Proteomes" id="UP000732380"/>
    </source>
</evidence>
<feature type="signal peptide" evidence="1">
    <location>
        <begin position="1"/>
        <end position="15"/>
    </location>
</feature>
<reference evidence="2 3" key="1">
    <citation type="journal article" date="2020" name="bioRxiv">
        <title>Whole genome comparisons of ergot fungi reveals the divergence and evolution of species within the genus Claviceps are the result of varying mechanisms driving genome evolution and host range expansion.</title>
        <authorList>
            <person name="Wyka S.A."/>
            <person name="Mondo S.J."/>
            <person name="Liu M."/>
            <person name="Dettman J."/>
            <person name="Nalam V."/>
            <person name="Broders K.D."/>
        </authorList>
    </citation>
    <scope>NUCLEOTIDE SEQUENCE [LARGE SCALE GENOMIC DNA]</scope>
    <source>
        <strain evidence="2 3">LM576</strain>
    </source>
</reference>
<evidence type="ECO:0000256" key="1">
    <source>
        <dbReference type="SAM" id="SignalP"/>
    </source>
</evidence>
<keyword evidence="3" id="KW-1185">Reference proteome</keyword>
<proteinExistence type="predicted"/>
<name>A0A9P7Q9D0_9HYPO</name>
<gene>
    <name evidence="2" type="ORF">E4U13_000886</name>
</gene>